<dbReference type="Proteomes" id="UP000652427">
    <property type="component" value="Unassembled WGS sequence"/>
</dbReference>
<feature type="region of interest" description="Disordered" evidence="1">
    <location>
        <begin position="44"/>
        <end position="77"/>
    </location>
</feature>
<evidence type="ECO:0000313" key="2">
    <source>
        <dbReference type="EMBL" id="NVD28192.1"/>
    </source>
</evidence>
<feature type="compositionally biased region" description="Basic and acidic residues" evidence="1">
    <location>
        <begin position="54"/>
        <end position="68"/>
    </location>
</feature>
<dbReference type="EMBL" id="JABWMH010000003">
    <property type="protein sequence ID" value="NVD28192.1"/>
    <property type="molecule type" value="Genomic_DNA"/>
</dbReference>
<keyword evidence="3" id="KW-1185">Reference proteome</keyword>
<evidence type="ECO:0008006" key="4">
    <source>
        <dbReference type="Google" id="ProtNLM"/>
    </source>
</evidence>
<organism evidence="2 3">
    <name type="scientific">Parasphingorhabdus flavimaris</name>
    <dbReference type="NCBI Taxonomy" id="266812"/>
    <lineage>
        <taxon>Bacteria</taxon>
        <taxon>Pseudomonadati</taxon>
        <taxon>Pseudomonadota</taxon>
        <taxon>Alphaproteobacteria</taxon>
        <taxon>Sphingomonadales</taxon>
        <taxon>Sphingomonadaceae</taxon>
        <taxon>Parasphingorhabdus</taxon>
    </lineage>
</organism>
<sequence>MLLLTGVTVILAACGNRGALQPAKGEALPAPIYGEAIAPSGEDLLIPSSQAMPERSDELLRRSEKRQDDEFDLPPPG</sequence>
<reference evidence="2 3" key="1">
    <citation type="submission" date="2020-06" db="EMBL/GenBank/DDBJ databases">
        <authorList>
            <person name="Kim S.-J."/>
            <person name="Park S.-J."/>
        </authorList>
    </citation>
    <scope>NUCLEOTIDE SEQUENCE [LARGE SCALE GENOMIC DNA]</scope>
    <source>
        <strain evidence="2 3">SW-151</strain>
    </source>
</reference>
<protein>
    <recommendedName>
        <fullName evidence="4">Argininosuccinate lyase</fullName>
    </recommendedName>
</protein>
<proteinExistence type="predicted"/>
<accession>A0ABX2N3C4</accession>
<comment type="caution">
    <text evidence="2">The sequence shown here is derived from an EMBL/GenBank/DDBJ whole genome shotgun (WGS) entry which is preliminary data.</text>
</comment>
<evidence type="ECO:0000256" key="1">
    <source>
        <dbReference type="SAM" id="MobiDB-lite"/>
    </source>
</evidence>
<evidence type="ECO:0000313" key="3">
    <source>
        <dbReference type="Proteomes" id="UP000652427"/>
    </source>
</evidence>
<name>A0ABX2N3C4_9SPHN</name>
<gene>
    <name evidence="2" type="ORF">HUO14_09780</name>
</gene>